<accession>A0A5E4T2E4</accession>
<dbReference type="InterPro" id="IPR001509">
    <property type="entry name" value="Epimerase_deHydtase"/>
</dbReference>
<dbReference type="OrthoDB" id="9811743at2"/>
<evidence type="ECO:0000313" key="7">
    <source>
        <dbReference type="Proteomes" id="UP000337189"/>
    </source>
</evidence>
<evidence type="ECO:0000256" key="3">
    <source>
        <dbReference type="ARBA" id="ARBA00023027"/>
    </source>
</evidence>
<organism evidence="6 7">
    <name type="scientific">Pandoraea communis</name>
    <dbReference type="NCBI Taxonomy" id="2508297"/>
    <lineage>
        <taxon>Bacteria</taxon>
        <taxon>Pseudomonadati</taxon>
        <taxon>Pseudomonadota</taxon>
        <taxon>Betaproteobacteria</taxon>
        <taxon>Burkholderiales</taxon>
        <taxon>Burkholderiaceae</taxon>
        <taxon>Pandoraea</taxon>
    </lineage>
</organism>
<protein>
    <submittedName>
        <fullName evidence="6">dTDP-glucose 4,6-dehydratase</fullName>
    </submittedName>
</protein>
<dbReference type="GO" id="GO:0005737">
    <property type="term" value="C:cytoplasm"/>
    <property type="evidence" value="ECO:0007669"/>
    <property type="project" value="TreeGrafter"/>
</dbReference>
<dbReference type="InterPro" id="IPR036291">
    <property type="entry name" value="NAD(P)-bd_dom_sf"/>
</dbReference>
<dbReference type="PANTHER" id="PTHR43078:SF6">
    <property type="entry name" value="UDP-GLUCURONIC ACID DECARBOXYLASE 1"/>
    <property type="match status" value="1"/>
</dbReference>
<dbReference type="PANTHER" id="PTHR43078">
    <property type="entry name" value="UDP-GLUCURONIC ACID DECARBOXYLASE-RELATED"/>
    <property type="match status" value="1"/>
</dbReference>
<dbReference type="Proteomes" id="UP000337189">
    <property type="component" value="Unassembled WGS sequence"/>
</dbReference>
<dbReference type="RefSeq" id="WP_150689837.1">
    <property type="nucleotide sequence ID" value="NZ_CABPSJ010000001.1"/>
</dbReference>
<evidence type="ECO:0000256" key="2">
    <source>
        <dbReference type="ARBA" id="ARBA00022793"/>
    </source>
</evidence>
<proteinExistence type="predicted"/>
<dbReference type="SUPFAM" id="SSF51735">
    <property type="entry name" value="NAD(P)-binding Rossmann-fold domains"/>
    <property type="match status" value="1"/>
</dbReference>
<keyword evidence="4" id="KW-0456">Lyase</keyword>
<name>A0A5E4T2E4_9BURK</name>
<comment type="cofactor">
    <cofactor evidence="1">
        <name>NAD(+)</name>
        <dbReference type="ChEBI" id="CHEBI:57540"/>
    </cofactor>
</comment>
<dbReference type="GO" id="GO:0042732">
    <property type="term" value="P:D-xylose metabolic process"/>
    <property type="evidence" value="ECO:0007669"/>
    <property type="project" value="InterPro"/>
</dbReference>
<dbReference type="Pfam" id="PF01370">
    <property type="entry name" value="Epimerase"/>
    <property type="match status" value="1"/>
</dbReference>
<dbReference type="AlphaFoldDB" id="A0A5E4T2E4"/>
<reference evidence="6 7" key="1">
    <citation type="submission" date="2019-08" db="EMBL/GenBank/DDBJ databases">
        <authorList>
            <person name="Peeters C."/>
        </authorList>
    </citation>
    <scope>NUCLEOTIDE SEQUENCE [LARGE SCALE GENOMIC DNA]</scope>
    <source>
        <strain evidence="6 7">LMG 31110</strain>
    </source>
</reference>
<dbReference type="GO" id="GO:0048040">
    <property type="term" value="F:UDP-glucuronate decarboxylase activity"/>
    <property type="evidence" value="ECO:0007669"/>
    <property type="project" value="TreeGrafter"/>
</dbReference>
<dbReference type="InterPro" id="IPR044516">
    <property type="entry name" value="UXS-like"/>
</dbReference>
<keyword evidence="3" id="KW-0520">NAD</keyword>
<sequence>MFIALPSRDIEQVVERTAEFWHRYRGARLFLTGATGFIGTWLVESVRYANAMLDSDIQVVALSRDPDAACARAIQVFGASHVRFVRGDAVSFDRNIGAVDLCIHAATDVSDPRKAANRLQTFDTALMGTRRVLEAALENGAQRFLLTSSGAVYGPQPPEVAAVSETFPQAPSPLDVASAYGQGKRAAEWLTCAMSEHTAMAACIARIYALIGPGLPLDGTFAAGNFIRDAVAGNPIRIQGDGSPCRTYLYVADACVWLLQMLMRGTAGAAYNVGSEHVVSIRTLAERIRDASGSNAALTVAGTPTAGLPQRYVPDTSKARGELGLEEYVALNDAIHKTISWARTTTRL</sequence>
<feature type="domain" description="NAD-dependent epimerase/dehydratase" evidence="5">
    <location>
        <begin position="30"/>
        <end position="274"/>
    </location>
</feature>
<evidence type="ECO:0000313" key="6">
    <source>
        <dbReference type="EMBL" id="VVD82346.1"/>
    </source>
</evidence>
<dbReference type="EMBL" id="CABPSJ010000001">
    <property type="protein sequence ID" value="VVD82346.1"/>
    <property type="molecule type" value="Genomic_DNA"/>
</dbReference>
<gene>
    <name evidence="6" type="ORF">PCO31110_01200</name>
</gene>
<evidence type="ECO:0000256" key="1">
    <source>
        <dbReference type="ARBA" id="ARBA00001911"/>
    </source>
</evidence>
<dbReference type="GO" id="GO:0070403">
    <property type="term" value="F:NAD+ binding"/>
    <property type="evidence" value="ECO:0007669"/>
    <property type="project" value="InterPro"/>
</dbReference>
<keyword evidence="2" id="KW-0210">Decarboxylase</keyword>
<dbReference type="Gene3D" id="3.40.50.720">
    <property type="entry name" value="NAD(P)-binding Rossmann-like Domain"/>
    <property type="match status" value="1"/>
</dbReference>
<evidence type="ECO:0000259" key="5">
    <source>
        <dbReference type="Pfam" id="PF01370"/>
    </source>
</evidence>
<evidence type="ECO:0000256" key="4">
    <source>
        <dbReference type="ARBA" id="ARBA00023239"/>
    </source>
</evidence>